<evidence type="ECO:0000256" key="1">
    <source>
        <dbReference type="SAM" id="MobiDB-lite"/>
    </source>
</evidence>
<organism evidence="2 3">
    <name type="scientific">Mycolicibacterium peregrinum</name>
    <name type="common">Mycobacterium peregrinum</name>
    <dbReference type="NCBI Taxonomy" id="43304"/>
    <lineage>
        <taxon>Bacteria</taxon>
        <taxon>Bacillati</taxon>
        <taxon>Actinomycetota</taxon>
        <taxon>Actinomycetes</taxon>
        <taxon>Mycobacteriales</taxon>
        <taxon>Mycobacteriaceae</taxon>
        <taxon>Mycolicibacterium</taxon>
    </lineage>
</organism>
<feature type="compositionally biased region" description="Gly residues" evidence="1">
    <location>
        <begin position="434"/>
        <end position="453"/>
    </location>
</feature>
<dbReference type="Proteomes" id="UP000297792">
    <property type="component" value="Unassembled WGS sequence"/>
</dbReference>
<reference evidence="2 3" key="1">
    <citation type="submission" date="2018-12" db="EMBL/GenBank/DDBJ databases">
        <title>Draft genome sequences of Mycolicibacterium peregrinum isolated from a pig with lymphadenitis and from soil on the same Japanese pig farm.</title>
        <authorList>
            <person name="Komatsu T."/>
            <person name="Ohya K."/>
            <person name="Sawai K."/>
            <person name="Odoi J.O."/>
            <person name="Otsu K."/>
            <person name="Ota A."/>
            <person name="Ito T."/>
            <person name="Kawai M."/>
            <person name="Maruyama F."/>
        </authorList>
    </citation>
    <scope>NUCLEOTIDE SEQUENCE [LARGE SCALE GENOMIC DNA]</scope>
    <source>
        <strain evidence="2 3">138</strain>
    </source>
</reference>
<evidence type="ECO:0000313" key="3">
    <source>
        <dbReference type="Proteomes" id="UP000297792"/>
    </source>
</evidence>
<feature type="compositionally biased region" description="Polar residues" evidence="1">
    <location>
        <begin position="415"/>
        <end position="425"/>
    </location>
</feature>
<sequence length="600" mass="63821">MSAPLSPPITYQQALEQAAAQIAQLKTPKPSAEQAVIATAAAANTIIAARDRASEHAKQAIHQLWLAVNPYDETAVAAFAAQAARIMMAAQQAAAKAAAVGQAHQLAAVGVKAAAVQSVPLDVRAPAAVIKNGLLVLRQHAVSVDYAEGSAKVSTADMTTQGVFKRPAAVYRYAKSKGATDVQAQALAGQRIDDLVDDNLMLAQRLAQQQVLAAAAEPVNLDGRPKAKTKIIGYRRVIHPELSYGGTCGMCIAASDRIYYVAELLPIHAHCKCTIAAITEDYDPADDLNAVDLNQLYKDAGGTSVAHLKRTRYKVDQHGELGSVMVPKSKYKPQTTKSKVRVGGTALLDDQPAQAEVAKQQLRVLEDNLARMRSEGEPEDSSKIAYHEKLIAKLRKQASENEDAEPAGAGKSGRTRGSSTANTDEQAPEPAAGTSGGGGGGNRGGGGRTGFGDPGDDLPFDRGDIQATYGTWVHIWNGDDRGGKHDPFEGPFEENKTLFPKRWFGPDEDNPDYEAAQSEIMQALHQAPAIVEFAAADRWSVVTLHDGVVTRHFVKLVDGAPVMDAAWPLSGNGVGIVRSTNPLRIELVGPAQFPPRARKD</sequence>
<accession>A0A4Z0HMK1</accession>
<evidence type="ECO:0000313" key="2">
    <source>
        <dbReference type="EMBL" id="TGB37883.1"/>
    </source>
</evidence>
<keyword evidence="3" id="KW-1185">Reference proteome</keyword>
<name>A0A4Z0HMK1_MYCPR</name>
<dbReference type="RefSeq" id="WP_135361683.1">
    <property type="nucleotide sequence ID" value="NZ_RWJZ01000016.1"/>
</dbReference>
<protein>
    <submittedName>
        <fullName evidence="2">Uncharacterized protein</fullName>
    </submittedName>
</protein>
<dbReference type="EMBL" id="RWKA01000018">
    <property type="protein sequence ID" value="TGB37883.1"/>
    <property type="molecule type" value="Genomic_DNA"/>
</dbReference>
<comment type="caution">
    <text evidence="2">The sequence shown here is derived from an EMBL/GenBank/DDBJ whole genome shotgun (WGS) entry which is preliminary data.</text>
</comment>
<feature type="region of interest" description="Disordered" evidence="1">
    <location>
        <begin position="397"/>
        <end position="463"/>
    </location>
</feature>
<proteinExistence type="predicted"/>
<gene>
    <name evidence="2" type="ORF">EJD98_25370</name>
</gene>
<dbReference type="AlphaFoldDB" id="A0A4Z0HMK1"/>